<dbReference type="EMBL" id="FNYE01000007">
    <property type="protein sequence ID" value="SEJ13945.1"/>
    <property type="molecule type" value="Genomic_DNA"/>
</dbReference>
<dbReference type="Gene3D" id="3.40.50.2300">
    <property type="match status" value="1"/>
</dbReference>
<dbReference type="SMART" id="SM00448">
    <property type="entry name" value="REC"/>
    <property type="match status" value="1"/>
</dbReference>
<proteinExistence type="predicted"/>
<feature type="modified residue" description="4-aspartylphosphate" evidence="2">
    <location>
        <position position="52"/>
    </location>
</feature>
<dbReference type="Pfam" id="PF00072">
    <property type="entry name" value="Response_reg"/>
    <property type="match status" value="1"/>
</dbReference>
<dbReference type="RefSeq" id="WP_090865265.1">
    <property type="nucleotide sequence ID" value="NZ_FNYE01000007.1"/>
</dbReference>
<evidence type="ECO:0000313" key="4">
    <source>
        <dbReference type="EMBL" id="SEJ13945.1"/>
    </source>
</evidence>
<dbReference type="InterPro" id="IPR011006">
    <property type="entry name" value="CheY-like_superfamily"/>
</dbReference>
<reference evidence="5" key="1">
    <citation type="submission" date="2016-10" db="EMBL/GenBank/DDBJ databases">
        <authorList>
            <person name="Varghese N."/>
            <person name="Submissions S."/>
        </authorList>
    </citation>
    <scope>NUCLEOTIDE SEQUENCE [LARGE SCALE GENOMIC DNA]</scope>
    <source>
        <strain evidence="5">LMG 26031</strain>
    </source>
</reference>
<dbReference type="OrthoDB" id="9800897at2"/>
<accession>A0A1H6WNK5</accession>
<dbReference type="Proteomes" id="UP000198866">
    <property type="component" value="Unassembled WGS sequence"/>
</dbReference>
<sequence length="145" mass="16265">MSTVLLVDDDVENLWALQLALESCGHHVVLAESGCDALQKLQRQLPRLIITDWQMPGMDGVELCRRIRCQPSLADLPIILLSATPEPEDYPRCWTAFFQKPVDVAALLDSVNIFIAERLAEAFRRPAMGDPAPSRLQPVDSRCWP</sequence>
<protein>
    <submittedName>
        <fullName evidence="4">Response regulator receiver domain-containing protein</fullName>
    </submittedName>
</protein>
<dbReference type="InterPro" id="IPR001789">
    <property type="entry name" value="Sig_transdc_resp-reg_receiver"/>
</dbReference>
<evidence type="ECO:0000256" key="2">
    <source>
        <dbReference type="PROSITE-ProRule" id="PRU00169"/>
    </source>
</evidence>
<dbReference type="GO" id="GO:0000160">
    <property type="term" value="P:phosphorelay signal transduction system"/>
    <property type="evidence" value="ECO:0007669"/>
    <property type="project" value="InterPro"/>
</dbReference>
<evidence type="ECO:0000259" key="3">
    <source>
        <dbReference type="PROSITE" id="PS50110"/>
    </source>
</evidence>
<gene>
    <name evidence="4" type="ORF">SAMN05192539_100731</name>
</gene>
<dbReference type="PROSITE" id="PS50110">
    <property type="entry name" value="RESPONSE_REGULATORY"/>
    <property type="match status" value="1"/>
</dbReference>
<dbReference type="AlphaFoldDB" id="A0A1H6WNK5"/>
<evidence type="ECO:0000313" key="5">
    <source>
        <dbReference type="Proteomes" id="UP000198866"/>
    </source>
</evidence>
<dbReference type="PANTHER" id="PTHR44591">
    <property type="entry name" value="STRESS RESPONSE REGULATOR PROTEIN 1"/>
    <property type="match status" value="1"/>
</dbReference>
<organism evidence="4 5">
    <name type="scientific">Paraburkholderia diazotrophica</name>
    <dbReference type="NCBI Taxonomy" id="667676"/>
    <lineage>
        <taxon>Bacteria</taxon>
        <taxon>Pseudomonadati</taxon>
        <taxon>Pseudomonadota</taxon>
        <taxon>Betaproteobacteria</taxon>
        <taxon>Burkholderiales</taxon>
        <taxon>Burkholderiaceae</taxon>
        <taxon>Paraburkholderia</taxon>
    </lineage>
</organism>
<evidence type="ECO:0000256" key="1">
    <source>
        <dbReference type="ARBA" id="ARBA00022553"/>
    </source>
</evidence>
<dbReference type="STRING" id="667676.SAMN05192539_100731"/>
<keyword evidence="1 2" id="KW-0597">Phosphoprotein</keyword>
<feature type="domain" description="Response regulatory" evidence="3">
    <location>
        <begin position="3"/>
        <end position="115"/>
    </location>
</feature>
<keyword evidence="5" id="KW-1185">Reference proteome</keyword>
<dbReference type="PANTHER" id="PTHR44591:SF3">
    <property type="entry name" value="RESPONSE REGULATORY DOMAIN-CONTAINING PROTEIN"/>
    <property type="match status" value="1"/>
</dbReference>
<dbReference type="SUPFAM" id="SSF52172">
    <property type="entry name" value="CheY-like"/>
    <property type="match status" value="1"/>
</dbReference>
<name>A0A1H6WNK5_9BURK</name>
<dbReference type="InterPro" id="IPR050595">
    <property type="entry name" value="Bact_response_regulator"/>
</dbReference>